<feature type="region of interest" description="Disordered" evidence="1">
    <location>
        <begin position="171"/>
        <end position="193"/>
    </location>
</feature>
<reference evidence="2 3" key="1">
    <citation type="submission" date="2014-04" db="EMBL/GenBank/DDBJ databases">
        <authorList>
            <consortium name="DOE Joint Genome Institute"/>
            <person name="Kuo A."/>
            <person name="Kohler A."/>
            <person name="Nagy L.G."/>
            <person name="Floudas D."/>
            <person name="Copeland A."/>
            <person name="Barry K.W."/>
            <person name="Cichocki N."/>
            <person name="Veneault-Fourrey C."/>
            <person name="LaButti K."/>
            <person name="Lindquist E.A."/>
            <person name="Lipzen A."/>
            <person name="Lundell T."/>
            <person name="Morin E."/>
            <person name="Murat C."/>
            <person name="Sun H."/>
            <person name="Tunlid A."/>
            <person name="Henrissat B."/>
            <person name="Grigoriev I.V."/>
            <person name="Hibbett D.S."/>
            <person name="Martin F."/>
            <person name="Nordberg H.P."/>
            <person name="Cantor M.N."/>
            <person name="Hua S.X."/>
        </authorList>
    </citation>
    <scope>NUCLEOTIDE SEQUENCE [LARGE SCALE GENOMIC DNA]</scope>
    <source>
        <strain evidence="2 3">LaAM-08-1</strain>
    </source>
</reference>
<dbReference type="EMBL" id="KN838584">
    <property type="protein sequence ID" value="KIK03059.1"/>
    <property type="molecule type" value="Genomic_DNA"/>
</dbReference>
<proteinExistence type="predicted"/>
<dbReference type="Proteomes" id="UP000054477">
    <property type="component" value="Unassembled WGS sequence"/>
</dbReference>
<feature type="compositionally biased region" description="Basic and acidic residues" evidence="1">
    <location>
        <begin position="181"/>
        <end position="193"/>
    </location>
</feature>
<evidence type="ECO:0000313" key="3">
    <source>
        <dbReference type="Proteomes" id="UP000054477"/>
    </source>
</evidence>
<accession>A0A0C9XNL3</accession>
<sequence length="244" mass="27762">MSLWDTADGMELFSVDVLDALGSFSTDERSFDGETLRGENDEPFAVFGSRKYDWYMRGADSQSVFAIMLKWTKSGIRKEEGRPITKTCKNPQSPSSIFTFAALWDPDTGFTAYEKGKLLSPHKARDFAGHRPFNPSVDTSLSRFSTTITSTSNYIDVDFRASNPPFRGPLMTPNHSATLPHTEKSRSFKPEKSMSRLSRAIKGRWSRRAQDEHWVFFEVQSVFPRQFDGHVCDGVFKDLSNERE</sequence>
<dbReference type="OrthoDB" id="2995295at2759"/>
<evidence type="ECO:0000256" key="1">
    <source>
        <dbReference type="SAM" id="MobiDB-lite"/>
    </source>
</evidence>
<gene>
    <name evidence="2" type="ORF">K443DRAFT_121636</name>
</gene>
<protein>
    <submittedName>
        <fullName evidence="2">Uncharacterized protein</fullName>
    </submittedName>
</protein>
<reference evidence="3" key="2">
    <citation type="submission" date="2015-01" db="EMBL/GenBank/DDBJ databases">
        <title>Evolutionary Origins and Diversification of the Mycorrhizal Mutualists.</title>
        <authorList>
            <consortium name="DOE Joint Genome Institute"/>
            <consortium name="Mycorrhizal Genomics Consortium"/>
            <person name="Kohler A."/>
            <person name="Kuo A."/>
            <person name="Nagy L.G."/>
            <person name="Floudas D."/>
            <person name="Copeland A."/>
            <person name="Barry K.W."/>
            <person name="Cichocki N."/>
            <person name="Veneault-Fourrey C."/>
            <person name="LaButti K."/>
            <person name="Lindquist E.A."/>
            <person name="Lipzen A."/>
            <person name="Lundell T."/>
            <person name="Morin E."/>
            <person name="Murat C."/>
            <person name="Riley R."/>
            <person name="Ohm R."/>
            <person name="Sun H."/>
            <person name="Tunlid A."/>
            <person name="Henrissat B."/>
            <person name="Grigoriev I.V."/>
            <person name="Hibbett D.S."/>
            <person name="Martin F."/>
        </authorList>
    </citation>
    <scope>NUCLEOTIDE SEQUENCE [LARGE SCALE GENOMIC DNA]</scope>
    <source>
        <strain evidence="3">LaAM-08-1</strain>
    </source>
</reference>
<keyword evidence="3" id="KW-1185">Reference proteome</keyword>
<dbReference type="AlphaFoldDB" id="A0A0C9XNL3"/>
<evidence type="ECO:0000313" key="2">
    <source>
        <dbReference type="EMBL" id="KIK03059.1"/>
    </source>
</evidence>
<dbReference type="HOGENOM" id="CLU_1138155_0_0_1"/>
<name>A0A0C9XNL3_9AGAR</name>
<organism evidence="2 3">
    <name type="scientific">Laccaria amethystina LaAM-08-1</name>
    <dbReference type="NCBI Taxonomy" id="1095629"/>
    <lineage>
        <taxon>Eukaryota</taxon>
        <taxon>Fungi</taxon>
        <taxon>Dikarya</taxon>
        <taxon>Basidiomycota</taxon>
        <taxon>Agaricomycotina</taxon>
        <taxon>Agaricomycetes</taxon>
        <taxon>Agaricomycetidae</taxon>
        <taxon>Agaricales</taxon>
        <taxon>Agaricineae</taxon>
        <taxon>Hydnangiaceae</taxon>
        <taxon>Laccaria</taxon>
    </lineage>
</organism>